<feature type="domain" description="NADH-Ubiquinone oxidoreductase (complex I) chain 5 N-terminal" evidence="11">
    <location>
        <begin position="1076"/>
        <end position="1125"/>
    </location>
</feature>
<feature type="transmembrane region" description="Helical" evidence="9">
    <location>
        <begin position="2039"/>
        <end position="2060"/>
    </location>
</feature>
<feature type="transmembrane region" description="Helical" evidence="9">
    <location>
        <begin position="1578"/>
        <end position="1599"/>
    </location>
</feature>
<dbReference type="InterPro" id="IPR011547">
    <property type="entry name" value="SLC26A/SulP_dom"/>
</dbReference>
<evidence type="ECO:0000259" key="12">
    <source>
        <dbReference type="Pfam" id="PF00916"/>
    </source>
</evidence>
<evidence type="ECO:0000256" key="4">
    <source>
        <dbReference type="ARBA" id="ARBA00022692"/>
    </source>
</evidence>
<dbReference type="Pfam" id="PF00361">
    <property type="entry name" value="Proton_antipo_M"/>
    <property type="match status" value="2"/>
</dbReference>
<keyword evidence="4 9" id="KW-0812">Transmembrane</keyword>
<evidence type="ECO:0000259" key="11">
    <source>
        <dbReference type="Pfam" id="PF00662"/>
    </source>
</evidence>
<dbReference type="InterPro" id="IPR001516">
    <property type="entry name" value="Proton_antipo_N"/>
</dbReference>
<evidence type="ECO:0000256" key="1">
    <source>
        <dbReference type="ARBA" id="ARBA00004141"/>
    </source>
</evidence>
<name>A0A9P1BFI7_9DINO</name>
<evidence type="ECO:0000313" key="14">
    <source>
        <dbReference type="EMBL" id="CAL1124845.1"/>
    </source>
</evidence>
<feature type="transmembrane region" description="Helical" evidence="9">
    <location>
        <begin position="1611"/>
        <end position="1633"/>
    </location>
</feature>
<dbReference type="Pfam" id="PF00916">
    <property type="entry name" value="Sulfate_transp"/>
    <property type="match status" value="1"/>
</dbReference>
<protein>
    <submittedName>
        <fullName evidence="15">Probable inorganic carbon transporter subunit DabA 2</fullName>
    </submittedName>
</protein>
<feature type="transmembrane region" description="Helical" evidence="9">
    <location>
        <begin position="1944"/>
        <end position="1961"/>
    </location>
</feature>
<feature type="transmembrane region" description="Helical" evidence="9">
    <location>
        <begin position="2110"/>
        <end position="2128"/>
    </location>
</feature>
<evidence type="ECO:0000256" key="8">
    <source>
        <dbReference type="ARBA" id="ARBA00023136"/>
    </source>
</evidence>
<reference evidence="14" key="2">
    <citation type="submission" date="2024-04" db="EMBL/GenBank/DDBJ databases">
        <authorList>
            <person name="Chen Y."/>
            <person name="Shah S."/>
            <person name="Dougan E. K."/>
            <person name="Thang M."/>
            <person name="Chan C."/>
        </authorList>
    </citation>
    <scope>NUCLEOTIDE SEQUENCE [LARGE SCALE GENOMIC DNA]</scope>
</reference>
<dbReference type="Proteomes" id="UP001152797">
    <property type="component" value="Unassembled WGS sequence"/>
</dbReference>
<feature type="domain" description="SLC26A/SulP transporter" evidence="12">
    <location>
        <begin position="1915"/>
        <end position="2317"/>
    </location>
</feature>
<feature type="transmembrane region" description="Helical" evidence="9">
    <location>
        <begin position="1002"/>
        <end position="1027"/>
    </location>
</feature>
<dbReference type="InterPro" id="IPR011322">
    <property type="entry name" value="N-reg_PII-like_a/b"/>
</dbReference>
<proteinExistence type="inferred from homology"/>
<evidence type="ECO:0000313" key="13">
    <source>
        <dbReference type="EMBL" id="CAI3971470.1"/>
    </source>
</evidence>
<dbReference type="PRINTS" id="PR01434">
    <property type="entry name" value="NADHDHGNASE5"/>
</dbReference>
<feature type="transmembrane region" description="Helical" evidence="9">
    <location>
        <begin position="1286"/>
        <end position="1307"/>
    </location>
</feature>
<feature type="transmembrane region" description="Helical" evidence="9">
    <location>
        <begin position="2218"/>
        <end position="2238"/>
    </location>
</feature>
<feature type="domain" description="NADH:quinone oxidoreductase/Mrp antiporter transmembrane" evidence="10">
    <location>
        <begin position="1146"/>
        <end position="1366"/>
    </location>
</feature>
<feature type="transmembrane region" description="Helical" evidence="9">
    <location>
        <begin position="2005"/>
        <end position="2027"/>
    </location>
</feature>
<feature type="transmembrane region" description="Helical" evidence="9">
    <location>
        <begin position="2311"/>
        <end position="2344"/>
    </location>
</feature>
<feature type="domain" description="NADH:quinone oxidoreductase/Mrp antiporter transmembrane" evidence="10">
    <location>
        <begin position="1601"/>
        <end position="1814"/>
    </location>
</feature>
<dbReference type="InterPro" id="IPR015867">
    <property type="entry name" value="N-reg_PII/ATP_PRibTrfase_C"/>
</dbReference>
<dbReference type="GO" id="GO:0006808">
    <property type="term" value="P:regulation of nitrogen utilization"/>
    <property type="evidence" value="ECO:0007669"/>
    <property type="project" value="InterPro"/>
</dbReference>
<feature type="transmembrane region" description="Helical" evidence="9">
    <location>
        <begin position="1124"/>
        <end position="1142"/>
    </location>
</feature>
<feature type="transmembrane region" description="Helical" evidence="9">
    <location>
        <begin position="2080"/>
        <end position="2098"/>
    </location>
</feature>
<feature type="transmembrane region" description="Helical" evidence="9">
    <location>
        <begin position="1039"/>
        <end position="1059"/>
    </location>
</feature>
<accession>A0A9P1BFI7</accession>
<keyword evidence="5" id="KW-0479">Metal-binding</keyword>
<dbReference type="PANTHER" id="PTHR38344:SF1">
    <property type="entry name" value="INORGANIC CARBON TRANSPORTER SUBUNIT DABA-RELATED"/>
    <property type="match status" value="1"/>
</dbReference>
<feature type="transmembrane region" description="Helical" evidence="9">
    <location>
        <begin position="1919"/>
        <end position="1938"/>
    </location>
</feature>
<feature type="transmembrane region" description="Helical" evidence="9">
    <location>
        <begin position="2180"/>
        <end position="2197"/>
    </location>
</feature>
<feature type="transmembrane region" description="Helical" evidence="9">
    <location>
        <begin position="2258"/>
        <end position="2290"/>
    </location>
</feature>
<dbReference type="InterPro" id="IPR018752">
    <property type="entry name" value="DabA"/>
</dbReference>
<feature type="transmembrane region" description="Helical" evidence="9">
    <location>
        <begin position="1801"/>
        <end position="1825"/>
    </location>
</feature>
<dbReference type="HAMAP" id="MF_01871">
    <property type="entry name" value="DabA"/>
    <property type="match status" value="1"/>
</dbReference>
<dbReference type="InterPro" id="IPR002187">
    <property type="entry name" value="N-reg_PII"/>
</dbReference>
<evidence type="ECO:0000256" key="5">
    <source>
        <dbReference type="ARBA" id="ARBA00022723"/>
    </source>
</evidence>
<comment type="caution">
    <text evidence="13">The sequence shown here is derived from an EMBL/GenBank/DDBJ whole genome shotgun (WGS) entry which is preliminary data.</text>
</comment>
<keyword evidence="2" id="KW-0813">Transport</keyword>
<dbReference type="Gene3D" id="3.30.70.120">
    <property type="match status" value="1"/>
</dbReference>
<keyword evidence="7 9" id="KW-1133">Transmembrane helix</keyword>
<dbReference type="InterPro" id="IPR001750">
    <property type="entry name" value="ND/Mrp_TM"/>
</dbReference>
<dbReference type="EMBL" id="CAMXCT030000001">
    <property type="protein sequence ID" value="CAL4758782.1"/>
    <property type="molecule type" value="Genomic_DNA"/>
</dbReference>
<dbReference type="Pfam" id="PF00543">
    <property type="entry name" value="P-II"/>
    <property type="match status" value="1"/>
</dbReference>
<keyword evidence="8 9" id="KW-0472">Membrane</keyword>
<feature type="transmembrane region" description="Helical" evidence="9">
    <location>
        <begin position="1973"/>
        <end position="1993"/>
    </location>
</feature>
<keyword evidence="16" id="KW-1185">Reference proteome</keyword>
<feature type="transmembrane region" description="Helical" evidence="9">
    <location>
        <begin position="1319"/>
        <end position="1342"/>
    </location>
</feature>
<evidence type="ECO:0000256" key="7">
    <source>
        <dbReference type="ARBA" id="ARBA00022989"/>
    </source>
</evidence>
<evidence type="ECO:0000256" key="6">
    <source>
        <dbReference type="ARBA" id="ARBA00022833"/>
    </source>
</evidence>
<feature type="transmembrane region" description="Helical" evidence="9">
    <location>
        <begin position="1768"/>
        <end position="1789"/>
    </location>
</feature>
<feature type="transmembrane region" description="Helical" evidence="9">
    <location>
        <begin position="1645"/>
        <end position="1663"/>
    </location>
</feature>
<organism evidence="13">
    <name type="scientific">Cladocopium goreaui</name>
    <dbReference type="NCBI Taxonomy" id="2562237"/>
    <lineage>
        <taxon>Eukaryota</taxon>
        <taxon>Sar</taxon>
        <taxon>Alveolata</taxon>
        <taxon>Dinophyceae</taxon>
        <taxon>Suessiales</taxon>
        <taxon>Symbiodiniaceae</taxon>
        <taxon>Cladocopium</taxon>
    </lineage>
</organism>
<comment type="subcellular location">
    <subcellularLocation>
        <location evidence="1">Membrane</location>
        <topology evidence="1">Multi-pass membrane protein</topology>
    </subcellularLocation>
</comment>
<feature type="transmembrane region" description="Helical" evidence="9">
    <location>
        <begin position="1262"/>
        <end position="1280"/>
    </location>
</feature>
<feature type="transmembrane region" description="Helical" evidence="9">
    <location>
        <begin position="1092"/>
        <end position="1112"/>
    </location>
</feature>
<evidence type="ECO:0000259" key="10">
    <source>
        <dbReference type="Pfam" id="PF00361"/>
    </source>
</evidence>
<feature type="transmembrane region" description="Helical" evidence="9">
    <location>
        <begin position="1728"/>
        <end position="1747"/>
    </location>
</feature>
<evidence type="ECO:0000256" key="9">
    <source>
        <dbReference type="SAM" id="Phobius"/>
    </source>
</evidence>
<dbReference type="OrthoDB" id="448576at2759"/>
<feature type="transmembrane region" description="Helical" evidence="9">
    <location>
        <begin position="1148"/>
        <end position="1166"/>
    </location>
</feature>
<dbReference type="GO" id="GO:0016020">
    <property type="term" value="C:membrane"/>
    <property type="evidence" value="ECO:0007669"/>
    <property type="project" value="UniProtKB-SubCell"/>
</dbReference>
<reference evidence="13" key="1">
    <citation type="submission" date="2022-10" db="EMBL/GenBank/DDBJ databases">
        <authorList>
            <person name="Chen Y."/>
            <person name="Dougan E. K."/>
            <person name="Chan C."/>
            <person name="Rhodes N."/>
            <person name="Thang M."/>
        </authorList>
    </citation>
    <scope>NUCLEOTIDE SEQUENCE</scope>
</reference>
<evidence type="ECO:0000256" key="2">
    <source>
        <dbReference type="ARBA" id="ARBA00022448"/>
    </source>
</evidence>
<dbReference type="Pfam" id="PF00662">
    <property type="entry name" value="Proton_antipo_N"/>
    <property type="match status" value="1"/>
</dbReference>
<keyword evidence="3" id="KW-1003">Cell membrane</keyword>
<feature type="transmembrane region" description="Helical" evidence="9">
    <location>
        <begin position="1178"/>
        <end position="1199"/>
    </location>
</feature>
<sequence>MVQTVGSKTANGNQCARDAELVHLVEHVAHLLPAQGPITAFVHHNTLHAFEDLPFEEAVVRGAELFNCHPYLPEERYRKKLARGRIRQEDIETVLINDLGERGDELLGFLGTRFHLQMAMLAHPLQTAPSAELRWLIAETDALRTFRQEAPHNVREQIIADTRHWVMRDLRNGGSRVLADDRIRGLLSDAFDRFDKEHIEQWDDETWEAFSLHALWLICKNRVKQTQAKGQSQQQPVRHRDLVLNAIGKDTDDLVNALLIRFCAAFLDQGFANWTLPNREAGFYQAFFSLYSQRLQPMERWMHGLNTELRRLSTAGFTPLESIFESLDMLGVTVEERQEFIASTLLALRGYAGMIWQLETRADRAVRPLPSGSLVEFLAIRLILDRIALEYVAQESLGFCGQLNELRPYLFAQDSQHVNEGVDQRAFLVFQLAQVIGWSPELLCRLSVAEWELLLRELVGFSGLHRRRIYHLAFEKRYRNQTLDAVALHSRRRAMLKQETGGHSRASFQLVCCIDEREESFRRHLEEIAPDCETLGAAGFFAVAIYYRGAADAHFTPLCPVIIKPQHYVVEDAAYSLEQSDRQRRRRRRAIGTVTHRAHVGSRTFAGGWIAAVFGSVASIPLVMRILFPRATANFRQLFGSLVRPPAVTQLHLERTESDPGPDNGHIGYRVDEMAVVVERLLRDMGLTKNISRLVIICGHGSSSMNNPHEAAHDCGACSGGRGGPNARAFAQMANDSRVRELVARNGLTIPSDTIFVGAYHNTCDDSVSYYDLDRVPSTHRPDMQQATQAINVARARSAHERCRRFESAELRLSPEAALRHVEGRAEDLSQVRPEYGHATNALCFVGRRDWSRGLFLDRRAFLQTYDPAQDDQDHTILNRILQAVIPVCAGINLEYYFSFVDPIGYGCGTKLPHNITSLLGVMNGAASDLRPGLPWQMVEIHEPVRLLFVIEATPSALQSIIENNQGIARLVQGNWVQLAALEPSTSEIQAALQDFMNTESILHVLGLFVVASPAALVAVVGVPSLIGRPLRETTIEKWTQATTVTGLVAAVAILGIMLSVNTRYVPIEIGEWVVIPEQHFHFHVKFVFDRLSVPFVILSFLLCGTVGAFTSRYLHREPGYRRFYVCYSFFTLGMIVTSLAGTIEVLFLGWELVGLSSALLVAFFHERVSPVQNGLRVWTVYRIADAAFLIAAVALHHLTGGGDFGGLMGTGSWPEGHASLTSEQAFFVGVLLLLAAAGKSALVPFSGWLPRAMEGPTPSSAIFYGSLSVHLGAFLLLRVSPILQLSLALSVLVVVVGLTTAVFAAVSSRVQTDIKSALAYASLTQVGIIVAEIGIGLRYIALIHIIGHACLRTLQLLRAPTLLHDYHALENAVGGHLHHEPSFWHRTLSDRTRLWWYRFALERAYLDVFLDYYIVYPFQRVFEWCDANERRWTDWLSGGHSRESDDVELRDVARKRTLITSGITLFLAVGAWEDFSTLHTFEAHDQWDVVSNLLGENILVIDELSAPLIPLAGLLFFLTMLTTLRTKVRRFPFAWTLVSLAIVLAMLSCRSPWGIILLLAAQTIPPAVEIRSRGRSLRVYLIHMVAFVGLLAGGWAMIDAEGENAPHSIWAIGMLIAAVLIRSGSVPVHCWMTDLFENATLGTALLFVTPMAGAYAAVRLVLPVAPDWALQTIALISLATAVYASAMALVQREARRFFVYLFLANASLVLVGLEVATPIGLTGGLCVWISIGLSLAGLGLTLRALESRTGRLSLTSYHGLYEHVPQLATFFLLTGLASIGFPGTVGFVGAELLVEGAVDVYPYVGMLVVFAAALNGIAVMHAYFRLFTGTEHTSSIPLKARLPEKVAVLALSALILGGGLYPQPGVVSRFHAATEIMSRRKVPAEEVNFIMATLESGPQTEPPIGNASGFVKYFKYDFVSGFLVFLIALPLCLGIALASGYPAIAGIFTAIVGAIITTFISNSELTIKGPAAGLIVIAVGCVEAFGGTGFMGEVTQTDMDAYRMALAVGVAAAVMQIAFGVFRAGILGEFFPLSAVHGMLAAIGVIIMVKHIPIALGVQGAHGEPLEMMKEIPHYFTELNPEIALIGGISVLIMFLWPSVQGWNKALKAVPAALVVLVVAVPIGMYFDLLHQHSYSFQGHTYEIGESFLVNMPDRVFGMFDYITTPDFRAFDGDHVTTALPWVFMFFAIGSLESILSAKAIDIIDPWKRKTNLDRDIVAVGVGNLASAFIGGLPMISEIVRSKANIDNGARTRFADLWHGLFLLLCVALIPTVLHRIPLAALAAMLIYTGFRLTHPKEFMHVYEIGKEQLLIFVATLVGVLATDLLIGIGIGIAVKLLIHVINGVPVWSLFKPYFDVELKDEHLAVVRAHYSAVFSNWILFRRNVIRLGLIERRNVELDFSDCKLVDHSVMEKLQELERDFEDAKLHLKVKGLDGHKALSRHDFAARKRALVRLQRITVVADASLEEPLVSKFVELGATGYTAIPCYGAGRSILASGDGPTNSQVRIEAVVPRNVAEQILYHLRTEITPDNRVTACSETVEVMRQDDFI</sequence>
<feature type="transmembrane region" description="Helical" evidence="9">
    <location>
        <begin position="1226"/>
        <end position="1250"/>
    </location>
</feature>
<dbReference type="SUPFAM" id="SSF54913">
    <property type="entry name" value="GlnB-like"/>
    <property type="match status" value="1"/>
</dbReference>
<feature type="transmembrane region" description="Helical" evidence="9">
    <location>
        <begin position="1669"/>
        <end position="1691"/>
    </location>
</feature>
<evidence type="ECO:0000313" key="16">
    <source>
        <dbReference type="Proteomes" id="UP001152797"/>
    </source>
</evidence>
<keyword evidence="6" id="KW-0862">Zinc</keyword>
<dbReference type="EMBL" id="CAMXCT020000001">
    <property type="protein sequence ID" value="CAL1124845.1"/>
    <property type="molecule type" value="Genomic_DNA"/>
</dbReference>
<evidence type="ECO:0000256" key="3">
    <source>
        <dbReference type="ARBA" id="ARBA00022475"/>
    </source>
</evidence>
<dbReference type="GO" id="GO:0046872">
    <property type="term" value="F:metal ion binding"/>
    <property type="evidence" value="ECO:0007669"/>
    <property type="project" value="UniProtKB-KW"/>
</dbReference>
<dbReference type="GO" id="GO:0030234">
    <property type="term" value="F:enzyme regulator activity"/>
    <property type="evidence" value="ECO:0007669"/>
    <property type="project" value="InterPro"/>
</dbReference>
<gene>
    <name evidence="13" type="ORF">C1SCF055_LOCUS60</name>
</gene>
<evidence type="ECO:0000313" key="15">
    <source>
        <dbReference type="EMBL" id="CAL4758782.1"/>
    </source>
</evidence>
<dbReference type="Pfam" id="PF10070">
    <property type="entry name" value="DabA"/>
    <property type="match status" value="1"/>
</dbReference>
<dbReference type="EMBL" id="CAMXCT010000001">
    <property type="protein sequence ID" value="CAI3971470.1"/>
    <property type="molecule type" value="Genomic_DNA"/>
</dbReference>
<dbReference type="PANTHER" id="PTHR38344">
    <property type="entry name" value="UPF0753 PROTEIN AQ_863"/>
    <property type="match status" value="1"/>
</dbReference>
<feature type="transmembrane region" description="Helical" evidence="9">
    <location>
        <begin position="1698"/>
        <end position="1722"/>
    </location>
</feature>